<dbReference type="AlphaFoldDB" id="A0A8J3FY64"/>
<feature type="region of interest" description="Disordered" evidence="1">
    <location>
        <begin position="147"/>
        <end position="184"/>
    </location>
</feature>
<evidence type="ECO:0008006" key="4">
    <source>
        <dbReference type="Google" id="ProtNLM"/>
    </source>
</evidence>
<evidence type="ECO:0000313" key="2">
    <source>
        <dbReference type="EMBL" id="GGM79509.1"/>
    </source>
</evidence>
<accession>A0A8J3FY64</accession>
<proteinExistence type="predicted"/>
<name>A0A8J3FY64_9PSEU</name>
<comment type="caution">
    <text evidence="2">The sequence shown here is derived from an EMBL/GenBank/DDBJ whole genome shotgun (WGS) entry which is preliminary data.</text>
</comment>
<dbReference type="EMBL" id="BMMK01000044">
    <property type="protein sequence ID" value="GGM79509.1"/>
    <property type="molecule type" value="Genomic_DNA"/>
</dbReference>
<protein>
    <recommendedName>
        <fullName evidence="4">IrrE N-terminal-like domain-containing protein</fullName>
    </recommendedName>
</protein>
<keyword evidence="3" id="KW-1185">Reference proteome</keyword>
<dbReference type="RefSeq" id="WP_189061587.1">
    <property type="nucleotide sequence ID" value="NZ_BMMK01000044.1"/>
</dbReference>
<dbReference type="Proteomes" id="UP000637578">
    <property type="component" value="Unassembled WGS sequence"/>
</dbReference>
<evidence type="ECO:0000313" key="3">
    <source>
        <dbReference type="Proteomes" id="UP000637578"/>
    </source>
</evidence>
<sequence>MSRRQQRKLIAQATRDLEDLLTPGSTYRDVCEAVRTLMERYMQRPVLVDYATLQDITGVTALLADGRCVVVVAAFDRWSQRLLVLLHEFAHYLLGHMPAAVDPQDTPHQIAPHLSPRLVQILASRSACVEESDEHAAEQLADELFERTERRLEQEPEDEPPVSDSLARVAESLRAGLNSRGPRR</sequence>
<organism evidence="2 3">
    <name type="scientific">Longimycelium tulufanense</name>
    <dbReference type="NCBI Taxonomy" id="907463"/>
    <lineage>
        <taxon>Bacteria</taxon>
        <taxon>Bacillati</taxon>
        <taxon>Actinomycetota</taxon>
        <taxon>Actinomycetes</taxon>
        <taxon>Pseudonocardiales</taxon>
        <taxon>Pseudonocardiaceae</taxon>
        <taxon>Longimycelium</taxon>
    </lineage>
</organism>
<reference evidence="2" key="2">
    <citation type="submission" date="2020-09" db="EMBL/GenBank/DDBJ databases">
        <authorList>
            <person name="Sun Q."/>
            <person name="Zhou Y."/>
        </authorList>
    </citation>
    <scope>NUCLEOTIDE SEQUENCE</scope>
    <source>
        <strain evidence="2">CGMCC 4.5737</strain>
    </source>
</reference>
<evidence type="ECO:0000256" key="1">
    <source>
        <dbReference type="SAM" id="MobiDB-lite"/>
    </source>
</evidence>
<reference evidence="2" key="1">
    <citation type="journal article" date="2014" name="Int. J. Syst. Evol. Microbiol.">
        <title>Complete genome sequence of Corynebacterium casei LMG S-19264T (=DSM 44701T), isolated from a smear-ripened cheese.</title>
        <authorList>
            <consortium name="US DOE Joint Genome Institute (JGI-PGF)"/>
            <person name="Walter F."/>
            <person name="Albersmeier A."/>
            <person name="Kalinowski J."/>
            <person name="Ruckert C."/>
        </authorList>
    </citation>
    <scope>NUCLEOTIDE SEQUENCE</scope>
    <source>
        <strain evidence="2">CGMCC 4.5737</strain>
    </source>
</reference>
<gene>
    <name evidence="2" type="ORF">GCM10012275_57680</name>
</gene>